<evidence type="ECO:0000313" key="7">
    <source>
        <dbReference type="EMBL" id="EFC37773.1"/>
    </source>
</evidence>
<dbReference type="EMBL" id="GG738914">
    <property type="protein sequence ID" value="EFC37773.1"/>
    <property type="molecule type" value="Genomic_DNA"/>
</dbReference>
<dbReference type="Gene3D" id="3.70.10.10">
    <property type="match status" value="1"/>
</dbReference>
<feature type="region of interest" description="Disordered" evidence="6">
    <location>
        <begin position="1"/>
        <end position="53"/>
    </location>
</feature>
<keyword evidence="8" id="KW-1185">Reference proteome</keyword>
<dbReference type="InterPro" id="IPR046938">
    <property type="entry name" value="DNA_clamp_sf"/>
</dbReference>
<comment type="subcellular location">
    <subcellularLocation>
        <location evidence="1">Nucleus</location>
    </subcellularLocation>
</comment>
<dbReference type="SUPFAM" id="SSF55979">
    <property type="entry name" value="DNA clamp"/>
    <property type="match status" value="1"/>
</dbReference>
<dbReference type="GeneID" id="8857703"/>
<dbReference type="PANTHER" id="PTHR10870">
    <property type="entry name" value="CELL CYCLE CHECKPOINT PROTEIN RAD1"/>
    <property type="match status" value="1"/>
</dbReference>
<evidence type="ECO:0000256" key="2">
    <source>
        <dbReference type="ARBA" id="ARBA00010991"/>
    </source>
</evidence>
<dbReference type="STRING" id="5762.D2VZD5"/>
<keyword evidence="4" id="KW-0234">DNA repair</keyword>
<dbReference type="FunCoup" id="D2VZD5">
    <property type="interactions" value="427"/>
</dbReference>
<dbReference type="PRINTS" id="PR01246">
    <property type="entry name" value="RAD1REPAIR"/>
</dbReference>
<dbReference type="InterPro" id="IPR003011">
    <property type="entry name" value="Cell_cycle_checkpoint_Rad1"/>
</dbReference>
<feature type="compositionally biased region" description="Polar residues" evidence="6">
    <location>
        <begin position="1"/>
        <end position="24"/>
    </location>
</feature>
<evidence type="ECO:0000256" key="4">
    <source>
        <dbReference type="ARBA" id="ARBA00023204"/>
    </source>
</evidence>
<keyword evidence="5" id="KW-0539">Nucleus</keyword>
<evidence type="ECO:0000256" key="3">
    <source>
        <dbReference type="ARBA" id="ARBA00022763"/>
    </source>
</evidence>
<dbReference type="RefSeq" id="XP_002670517.1">
    <property type="nucleotide sequence ID" value="XM_002670471.1"/>
</dbReference>
<organism evidence="8">
    <name type="scientific">Naegleria gruberi</name>
    <name type="common">Amoeba</name>
    <dbReference type="NCBI Taxonomy" id="5762"/>
    <lineage>
        <taxon>Eukaryota</taxon>
        <taxon>Discoba</taxon>
        <taxon>Heterolobosea</taxon>
        <taxon>Tetramitia</taxon>
        <taxon>Eutetramitia</taxon>
        <taxon>Vahlkampfiidae</taxon>
        <taxon>Naegleria</taxon>
    </lineage>
</organism>
<keyword evidence="3" id="KW-0227">DNA damage</keyword>
<dbReference type="Pfam" id="PF02144">
    <property type="entry name" value="Rad1"/>
    <property type="match status" value="1"/>
</dbReference>
<dbReference type="InterPro" id="IPR003021">
    <property type="entry name" value="Rad1_Rec1_Rad17"/>
</dbReference>
<dbReference type="OrthoDB" id="337581at2759"/>
<evidence type="ECO:0000256" key="6">
    <source>
        <dbReference type="SAM" id="MobiDB-lite"/>
    </source>
</evidence>
<feature type="compositionally biased region" description="Polar residues" evidence="6">
    <location>
        <begin position="32"/>
        <end position="46"/>
    </location>
</feature>
<dbReference type="Proteomes" id="UP000006671">
    <property type="component" value="Unassembled WGS sequence"/>
</dbReference>
<name>D2VZD5_NAEGR</name>
<dbReference type="GO" id="GO:0006281">
    <property type="term" value="P:DNA repair"/>
    <property type="evidence" value="ECO:0007669"/>
    <property type="project" value="UniProtKB-KW"/>
</dbReference>
<evidence type="ECO:0000313" key="8">
    <source>
        <dbReference type="Proteomes" id="UP000006671"/>
    </source>
</evidence>
<dbReference type="PRINTS" id="PR01245">
    <property type="entry name" value="RAD1REC1"/>
</dbReference>
<comment type="similarity">
    <text evidence="2">Belongs to the rad1 family.</text>
</comment>
<gene>
    <name evidence="7" type="primary">AM38</name>
    <name evidence="7" type="ORF">NAEGRDRAFT_53469</name>
</gene>
<dbReference type="AlphaFoldDB" id="D2VZD5"/>
<dbReference type="GO" id="GO:0000077">
    <property type="term" value="P:DNA damage checkpoint signaling"/>
    <property type="evidence" value="ECO:0007669"/>
    <property type="project" value="InterPro"/>
</dbReference>
<dbReference type="VEuPathDB" id="AmoebaDB:NAEGRDRAFT_53469"/>
<evidence type="ECO:0000256" key="1">
    <source>
        <dbReference type="ARBA" id="ARBA00004123"/>
    </source>
</evidence>
<dbReference type="eggNOG" id="KOG3194">
    <property type="taxonomic scope" value="Eukaryota"/>
</dbReference>
<evidence type="ECO:0000256" key="5">
    <source>
        <dbReference type="ARBA" id="ARBA00023242"/>
    </source>
</evidence>
<accession>D2VZD5</accession>
<dbReference type="GO" id="GO:0030896">
    <property type="term" value="C:checkpoint clamp complex"/>
    <property type="evidence" value="ECO:0007669"/>
    <property type="project" value="TreeGrafter"/>
</dbReference>
<proteinExistence type="inferred from homology"/>
<reference evidence="7 8" key="1">
    <citation type="journal article" date="2010" name="Cell">
        <title>The genome of Naegleria gruberi illuminates early eukaryotic versatility.</title>
        <authorList>
            <person name="Fritz-Laylin L.K."/>
            <person name="Prochnik S.E."/>
            <person name="Ginger M.L."/>
            <person name="Dacks J.B."/>
            <person name="Carpenter M.L."/>
            <person name="Field M.C."/>
            <person name="Kuo A."/>
            <person name="Paredez A."/>
            <person name="Chapman J."/>
            <person name="Pham J."/>
            <person name="Shu S."/>
            <person name="Neupane R."/>
            <person name="Cipriano M."/>
            <person name="Mancuso J."/>
            <person name="Tu H."/>
            <person name="Salamov A."/>
            <person name="Lindquist E."/>
            <person name="Shapiro H."/>
            <person name="Lucas S."/>
            <person name="Grigoriev I.V."/>
            <person name="Cande W.Z."/>
            <person name="Fulton C."/>
            <person name="Rokhsar D.S."/>
            <person name="Dawson S.C."/>
        </authorList>
    </citation>
    <scope>NUCLEOTIDE SEQUENCE [LARGE SCALE GENOMIC DNA]</scope>
    <source>
        <strain evidence="7 8">NEG-M</strain>
    </source>
</reference>
<sequence length="351" mass="39410">MINQQDNISASPSLTSNNNHQRPISTPDDRPTTVNIPSQISQNSNRPVVAPISSQQHKDTKYIMVADIASAKIFANIMHCICSDKKKEDAWVICEIMEEGIKFYIQDKSIQGVASMKRDIFQNYIYNGAAHAKYSFEINVQILIQCLILYGANSSQGTIVKLCYPGVENTLSLLLGEERVVTDCNIKIRHGAEPLDFEFKGSEETCKIVLKSEVMTDALSEIDWLAKTMEIGVEMDVQEQGEDQVAITLPKGKLFFKTVDNVIGSMDIIIPSTNEGVCSFEVNHTQMSVFKLSHIQQALKALPHSDRVCIRMNEQGLLQWQFMVRATEPITYVDYTMLPIDAELEDTDSTF</sequence>
<protein>
    <submittedName>
        <fullName evidence="7">Uncharacterized protein AM38</fullName>
    </submittedName>
</protein>
<dbReference type="InParanoid" id="D2VZD5"/>
<dbReference type="PANTHER" id="PTHR10870:SF0">
    <property type="entry name" value="CELL CYCLE CHECKPOINT PROTEIN RAD1"/>
    <property type="match status" value="1"/>
</dbReference>
<dbReference type="KEGG" id="ngr:NAEGRDRAFT_53469"/>
<dbReference type="OMA" id="WSQAYKF"/>